<dbReference type="SMART" id="SM00448">
    <property type="entry name" value="REC"/>
    <property type="match status" value="1"/>
</dbReference>
<dbReference type="PROSITE" id="PS50110">
    <property type="entry name" value="RESPONSE_REGULATORY"/>
    <property type="match status" value="1"/>
</dbReference>
<evidence type="ECO:0000259" key="11">
    <source>
        <dbReference type="PROSITE" id="PS01124"/>
    </source>
</evidence>
<dbReference type="EMBL" id="DWYY01000102">
    <property type="protein sequence ID" value="HJA93314.1"/>
    <property type="molecule type" value="Genomic_DNA"/>
</dbReference>
<evidence type="ECO:0000256" key="6">
    <source>
        <dbReference type="ARBA" id="ARBA00023015"/>
    </source>
</evidence>
<dbReference type="GO" id="GO:0043565">
    <property type="term" value="F:sequence-specific DNA binding"/>
    <property type="evidence" value="ECO:0007669"/>
    <property type="project" value="InterPro"/>
</dbReference>
<dbReference type="SMART" id="SM00342">
    <property type="entry name" value="HTH_ARAC"/>
    <property type="match status" value="1"/>
</dbReference>
<comment type="subcellular location">
    <subcellularLocation>
        <location evidence="1">Cytoplasm</location>
    </subcellularLocation>
</comment>
<feature type="modified residue" description="4-aspartylphosphate" evidence="10">
    <location>
        <position position="55"/>
    </location>
</feature>
<keyword evidence="6" id="KW-0805">Transcription regulation</keyword>
<dbReference type="Gene3D" id="1.10.10.60">
    <property type="entry name" value="Homeodomain-like"/>
    <property type="match status" value="2"/>
</dbReference>
<dbReference type="PROSITE" id="PS00041">
    <property type="entry name" value="HTH_ARAC_FAMILY_1"/>
    <property type="match status" value="1"/>
</dbReference>
<dbReference type="InterPro" id="IPR011006">
    <property type="entry name" value="CheY-like_superfamily"/>
</dbReference>
<evidence type="ECO:0000313" key="14">
    <source>
        <dbReference type="Proteomes" id="UP000886858"/>
    </source>
</evidence>
<evidence type="ECO:0000256" key="2">
    <source>
        <dbReference type="ARBA" id="ARBA00018672"/>
    </source>
</evidence>
<sequence length="500" mass="57181">MYHVLLVDDEENVLQILKNTVSWQEMGVDLLLTAQGARQALEVLERQQVHLLITDIKMPGMDGIRLIRRVKEAYPHIRCILLTAYGEFEYAREAIRLGVENYLLKPVVREEVEQTVQKALDNLYGGMQNGESLLRENILRRWANGTITEEELSERASVLGLNLYLPEYCVICLVKKREGDVHTFRTACVELLSKQLEICSFWDEKGRYILIAGGRKLDTEELENQLSRLAEQQMESRVGIAIGVSVSDAGNLHLSYRTACDSVELSDLDQPEVILKSSSNGPDIGTEGLVEEVRFLFFSEEERTRENGYQHLCHKLYRSVRNGETDKETALLLRICMRVLVTEFPLHKELQEKMFGVKWKMEKEQTEGAFLEEAGKILRHAQDIFMECLDLYSPVVQLAIRYIRKSVMEGTGGSVKEFCAINGMNPAYLGHLYKKETGIFFNDYLAGCRISRSIILLRNPNNKIKDIAERVGFASVSYYVKCFRENKGISPARYRLGLTD</sequence>
<evidence type="ECO:0000256" key="4">
    <source>
        <dbReference type="ARBA" id="ARBA00022553"/>
    </source>
</evidence>
<dbReference type="AlphaFoldDB" id="A0A9D2L0E7"/>
<dbReference type="InterPro" id="IPR018062">
    <property type="entry name" value="HTH_AraC-typ_CS"/>
</dbReference>
<organism evidence="13 14">
    <name type="scientific">Candidatus Eisenbergiella merdipullorum</name>
    <dbReference type="NCBI Taxonomy" id="2838553"/>
    <lineage>
        <taxon>Bacteria</taxon>
        <taxon>Bacillati</taxon>
        <taxon>Bacillota</taxon>
        <taxon>Clostridia</taxon>
        <taxon>Lachnospirales</taxon>
        <taxon>Lachnospiraceae</taxon>
        <taxon>Eisenbergiella</taxon>
    </lineage>
</organism>
<evidence type="ECO:0000256" key="1">
    <source>
        <dbReference type="ARBA" id="ARBA00004496"/>
    </source>
</evidence>
<keyword evidence="8" id="KW-0804">Transcription</keyword>
<dbReference type="Pfam" id="PF17853">
    <property type="entry name" value="GGDEF_2"/>
    <property type="match status" value="1"/>
</dbReference>
<dbReference type="Pfam" id="PF12833">
    <property type="entry name" value="HTH_18"/>
    <property type="match status" value="1"/>
</dbReference>
<reference evidence="13" key="2">
    <citation type="submission" date="2021-04" db="EMBL/GenBank/DDBJ databases">
        <authorList>
            <person name="Gilroy R."/>
        </authorList>
    </citation>
    <scope>NUCLEOTIDE SEQUENCE</scope>
    <source>
        <strain evidence="13">CHK179-7159</strain>
    </source>
</reference>
<comment type="caution">
    <text evidence="13">The sequence shown here is derived from an EMBL/GenBank/DDBJ whole genome shotgun (WGS) entry which is preliminary data.</text>
</comment>
<comment type="function">
    <text evidence="9">May play the central regulatory role in sporulation. It may be an element of the effector pathway responsible for the activation of sporulation genes in response to nutritional stress. Spo0A may act in concert with spo0H (a sigma factor) to control the expression of some genes that are critical to the sporulation process.</text>
</comment>
<dbReference type="Pfam" id="PF00072">
    <property type="entry name" value="Response_reg"/>
    <property type="match status" value="1"/>
</dbReference>
<evidence type="ECO:0000256" key="9">
    <source>
        <dbReference type="ARBA" id="ARBA00024867"/>
    </source>
</evidence>
<feature type="domain" description="HTH araC/xylS-type" evidence="11">
    <location>
        <begin position="397"/>
        <end position="497"/>
    </location>
</feature>
<feature type="domain" description="Response regulatory" evidence="12">
    <location>
        <begin position="3"/>
        <end position="120"/>
    </location>
</feature>
<keyword evidence="3" id="KW-0963">Cytoplasm</keyword>
<dbReference type="InterPro" id="IPR018060">
    <property type="entry name" value="HTH_AraC"/>
</dbReference>
<evidence type="ECO:0000256" key="3">
    <source>
        <dbReference type="ARBA" id="ARBA00022490"/>
    </source>
</evidence>
<keyword evidence="4 10" id="KW-0597">Phosphoprotein</keyword>
<dbReference type="InterPro" id="IPR041522">
    <property type="entry name" value="CdaR_GGDEF"/>
</dbReference>
<dbReference type="InterPro" id="IPR009057">
    <property type="entry name" value="Homeodomain-like_sf"/>
</dbReference>
<keyword evidence="7" id="KW-0238">DNA-binding</keyword>
<evidence type="ECO:0000259" key="12">
    <source>
        <dbReference type="PROSITE" id="PS50110"/>
    </source>
</evidence>
<dbReference type="SUPFAM" id="SSF46689">
    <property type="entry name" value="Homeodomain-like"/>
    <property type="match status" value="1"/>
</dbReference>
<dbReference type="GO" id="GO:0005737">
    <property type="term" value="C:cytoplasm"/>
    <property type="evidence" value="ECO:0007669"/>
    <property type="project" value="UniProtKB-SubCell"/>
</dbReference>
<dbReference type="Gene3D" id="3.40.50.2300">
    <property type="match status" value="1"/>
</dbReference>
<evidence type="ECO:0000256" key="5">
    <source>
        <dbReference type="ARBA" id="ARBA00023012"/>
    </source>
</evidence>
<evidence type="ECO:0000256" key="8">
    <source>
        <dbReference type="ARBA" id="ARBA00023163"/>
    </source>
</evidence>
<dbReference type="PANTHER" id="PTHR42713">
    <property type="entry name" value="HISTIDINE KINASE-RELATED"/>
    <property type="match status" value="1"/>
</dbReference>
<reference evidence="13" key="1">
    <citation type="journal article" date="2021" name="PeerJ">
        <title>Extensive microbial diversity within the chicken gut microbiome revealed by metagenomics and culture.</title>
        <authorList>
            <person name="Gilroy R."/>
            <person name="Ravi A."/>
            <person name="Getino M."/>
            <person name="Pursley I."/>
            <person name="Horton D.L."/>
            <person name="Alikhan N.F."/>
            <person name="Baker D."/>
            <person name="Gharbi K."/>
            <person name="Hall N."/>
            <person name="Watson M."/>
            <person name="Adriaenssens E.M."/>
            <person name="Foster-Nyarko E."/>
            <person name="Jarju S."/>
            <person name="Secka A."/>
            <person name="Antonio M."/>
            <person name="Oren A."/>
            <person name="Chaudhuri R.R."/>
            <person name="La Ragione R."/>
            <person name="Hildebrand F."/>
            <person name="Pallen M.J."/>
        </authorList>
    </citation>
    <scope>NUCLEOTIDE SEQUENCE</scope>
    <source>
        <strain evidence="13">CHK179-7159</strain>
    </source>
</reference>
<keyword evidence="5" id="KW-0902">Two-component regulatory system</keyword>
<dbReference type="GO" id="GO:0000160">
    <property type="term" value="P:phosphorelay signal transduction system"/>
    <property type="evidence" value="ECO:0007669"/>
    <property type="project" value="UniProtKB-KW"/>
</dbReference>
<protein>
    <recommendedName>
        <fullName evidence="2">Stage 0 sporulation protein A homolog</fullName>
    </recommendedName>
</protein>
<accession>A0A9D2L0E7</accession>
<gene>
    <name evidence="13" type="ORF">H9717_09430</name>
</gene>
<dbReference type="InterPro" id="IPR051552">
    <property type="entry name" value="HptR"/>
</dbReference>
<dbReference type="PRINTS" id="PR00032">
    <property type="entry name" value="HTHARAC"/>
</dbReference>
<evidence type="ECO:0000313" key="13">
    <source>
        <dbReference type="EMBL" id="HJA93314.1"/>
    </source>
</evidence>
<dbReference type="InterPro" id="IPR001789">
    <property type="entry name" value="Sig_transdc_resp-reg_receiver"/>
</dbReference>
<proteinExistence type="predicted"/>
<name>A0A9D2L0E7_9FIRM</name>
<dbReference type="CDD" id="cd17536">
    <property type="entry name" value="REC_YesN-like"/>
    <property type="match status" value="1"/>
</dbReference>
<dbReference type="Proteomes" id="UP000886858">
    <property type="component" value="Unassembled WGS sequence"/>
</dbReference>
<dbReference type="PANTHER" id="PTHR42713:SF3">
    <property type="entry name" value="TRANSCRIPTIONAL REGULATORY PROTEIN HPTR"/>
    <property type="match status" value="1"/>
</dbReference>
<dbReference type="GO" id="GO:0003700">
    <property type="term" value="F:DNA-binding transcription factor activity"/>
    <property type="evidence" value="ECO:0007669"/>
    <property type="project" value="InterPro"/>
</dbReference>
<dbReference type="SUPFAM" id="SSF52172">
    <property type="entry name" value="CheY-like"/>
    <property type="match status" value="1"/>
</dbReference>
<dbReference type="PROSITE" id="PS01124">
    <property type="entry name" value="HTH_ARAC_FAMILY_2"/>
    <property type="match status" value="1"/>
</dbReference>
<dbReference type="InterPro" id="IPR020449">
    <property type="entry name" value="Tscrpt_reg_AraC-type_HTH"/>
</dbReference>
<evidence type="ECO:0000256" key="7">
    <source>
        <dbReference type="ARBA" id="ARBA00023125"/>
    </source>
</evidence>
<evidence type="ECO:0000256" key="10">
    <source>
        <dbReference type="PROSITE-ProRule" id="PRU00169"/>
    </source>
</evidence>